<keyword evidence="2" id="KW-1185">Reference proteome</keyword>
<dbReference type="Pfam" id="PF09388">
    <property type="entry name" value="SpoOE-like"/>
    <property type="match status" value="1"/>
</dbReference>
<protein>
    <submittedName>
        <fullName evidence="1">Aspartyl-phosphate phosphatase Spo0E family protein</fullName>
    </submittedName>
</protein>
<dbReference type="Proteomes" id="UP001478862">
    <property type="component" value="Unassembled WGS sequence"/>
</dbReference>
<dbReference type="InterPro" id="IPR037208">
    <property type="entry name" value="Spo0E-like_sf"/>
</dbReference>
<proteinExistence type="predicted"/>
<reference evidence="1 2" key="1">
    <citation type="submission" date="2024-06" db="EMBL/GenBank/DDBJ databases">
        <title>Lysinibacillus zambalefons sp. nov., a Novel Firmicute Isolated from the Poon Bato Zambales Hyperalkaline Spring.</title>
        <authorList>
            <person name="Aja J.A."/>
            <person name="Lazaro J.E.H."/>
            <person name="Llorin L.D."/>
            <person name="Lim K.R."/>
            <person name="Teodosio J."/>
            <person name="Dalisay D.S."/>
        </authorList>
    </citation>
    <scope>NUCLEOTIDE SEQUENCE [LARGE SCALE GENOMIC DNA]</scope>
    <source>
        <strain evidence="1 2">M3</strain>
    </source>
</reference>
<gene>
    <name evidence="1" type="ORF">ABNX05_12020</name>
</gene>
<dbReference type="InterPro" id="IPR036638">
    <property type="entry name" value="HLH_DNA-bd_sf"/>
</dbReference>
<name>A0ABV1MS62_9BACI</name>
<dbReference type="EMBL" id="JBEGDG010000007">
    <property type="protein sequence ID" value="MEQ6355347.1"/>
    <property type="molecule type" value="Genomic_DNA"/>
</dbReference>
<dbReference type="Gene3D" id="4.10.280.10">
    <property type="entry name" value="Helix-loop-helix DNA-binding domain"/>
    <property type="match status" value="1"/>
</dbReference>
<comment type="caution">
    <text evidence="1">The sequence shown here is derived from an EMBL/GenBank/DDBJ whole genome shotgun (WGS) entry which is preliminary data.</text>
</comment>
<dbReference type="RefSeq" id="WP_349659970.1">
    <property type="nucleotide sequence ID" value="NZ_JBEGDG010000007.1"/>
</dbReference>
<dbReference type="InterPro" id="IPR018540">
    <property type="entry name" value="Spo0E-like"/>
</dbReference>
<accession>A0ABV1MS62</accession>
<organism evidence="1 2">
    <name type="scientific">Lysinibacillus zambalensis</name>
    <dbReference type="NCBI Taxonomy" id="3160866"/>
    <lineage>
        <taxon>Bacteria</taxon>
        <taxon>Bacillati</taxon>
        <taxon>Bacillota</taxon>
        <taxon>Bacilli</taxon>
        <taxon>Bacillales</taxon>
        <taxon>Bacillaceae</taxon>
        <taxon>Lysinibacillus</taxon>
    </lineage>
</organism>
<evidence type="ECO:0000313" key="2">
    <source>
        <dbReference type="Proteomes" id="UP001478862"/>
    </source>
</evidence>
<evidence type="ECO:0000313" key="1">
    <source>
        <dbReference type="EMBL" id="MEQ6355347.1"/>
    </source>
</evidence>
<dbReference type="SUPFAM" id="SSF140500">
    <property type="entry name" value="BAS1536-like"/>
    <property type="match status" value="1"/>
</dbReference>
<sequence>MVNYLTHKQFLKIKIEIKRKIMYRKAMDLGFTHPSVVDCSQELDVLLNKYSKTINKAS</sequence>